<dbReference type="Proteomes" id="UP000887013">
    <property type="component" value="Unassembled WGS sequence"/>
</dbReference>
<feature type="non-terminal residue" evidence="2">
    <location>
        <position position="1"/>
    </location>
</feature>
<dbReference type="AlphaFoldDB" id="A0A8X6NMV2"/>
<dbReference type="InterPro" id="IPR041496">
    <property type="entry name" value="YitH/HolE_GNAT"/>
</dbReference>
<organism evidence="2 3">
    <name type="scientific">Nephila pilipes</name>
    <name type="common">Giant wood spider</name>
    <name type="synonym">Nephila maculata</name>
    <dbReference type="NCBI Taxonomy" id="299642"/>
    <lineage>
        <taxon>Eukaryota</taxon>
        <taxon>Metazoa</taxon>
        <taxon>Ecdysozoa</taxon>
        <taxon>Arthropoda</taxon>
        <taxon>Chelicerata</taxon>
        <taxon>Arachnida</taxon>
        <taxon>Araneae</taxon>
        <taxon>Araneomorphae</taxon>
        <taxon>Entelegynae</taxon>
        <taxon>Araneoidea</taxon>
        <taxon>Nephilidae</taxon>
        <taxon>Nephila</taxon>
    </lineage>
</organism>
<name>A0A8X6NMV2_NEPPI</name>
<dbReference type="PANTHER" id="PTHR47237">
    <property type="entry name" value="SLL0310 PROTEIN"/>
    <property type="match status" value="1"/>
</dbReference>
<feature type="domain" description="YitH/HolE acetyltransferase (GNAT)" evidence="1">
    <location>
        <begin position="1"/>
        <end position="123"/>
    </location>
</feature>
<evidence type="ECO:0000313" key="2">
    <source>
        <dbReference type="EMBL" id="GFT21179.1"/>
    </source>
</evidence>
<accession>A0A8X6NMV2</accession>
<dbReference type="PANTHER" id="PTHR47237:SF1">
    <property type="entry name" value="SLL0310 PROTEIN"/>
    <property type="match status" value="1"/>
</dbReference>
<protein>
    <submittedName>
        <fullName evidence="2">Acetyltransf_18 domain-containing protein</fullName>
    </submittedName>
</protein>
<dbReference type="Pfam" id="PF18014">
    <property type="entry name" value="Acetyltransf_18"/>
    <property type="match status" value="1"/>
</dbReference>
<gene>
    <name evidence="2" type="primary">AVEN_125945_1</name>
    <name evidence="2" type="ORF">NPIL_152311</name>
</gene>
<evidence type="ECO:0000259" key="1">
    <source>
        <dbReference type="Pfam" id="PF18014"/>
    </source>
</evidence>
<evidence type="ECO:0000313" key="3">
    <source>
        <dbReference type="Proteomes" id="UP000887013"/>
    </source>
</evidence>
<dbReference type="InterPro" id="IPR052729">
    <property type="entry name" value="Acyl/Acetyltrans_Enzymes"/>
</dbReference>
<comment type="caution">
    <text evidence="2">The sequence shown here is derived from an EMBL/GenBank/DDBJ whole genome shotgun (WGS) entry which is preliminary data.</text>
</comment>
<sequence>EYDRALAGYDRKRILNRICRENNTETLIAFKHDACVGYGMIKRNIFDAARVGPLYANDSHVAEVMLRKLLEAMPDAKGLAMSTISNNLKSNEFVKRMGIPIHDNLVRMYTKEKMMINTSKIFAQFDVDFSPL</sequence>
<reference evidence="2" key="1">
    <citation type="submission" date="2020-08" db="EMBL/GenBank/DDBJ databases">
        <title>Multicomponent nature underlies the extraordinary mechanical properties of spider dragline silk.</title>
        <authorList>
            <person name="Kono N."/>
            <person name="Nakamura H."/>
            <person name="Mori M."/>
            <person name="Yoshida Y."/>
            <person name="Ohtoshi R."/>
            <person name="Malay A.D."/>
            <person name="Moran D.A.P."/>
            <person name="Tomita M."/>
            <person name="Numata K."/>
            <person name="Arakawa K."/>
        </authorList>
    </citation>
    <scope>NUCLEOTIDE SEQUENCE</scope>
</reference>
<dbReference type="OrthoDB" id="6412407at2759"/>
<dbReference type="EMBL" id="BMAW01059436">
    <property type="protein sequence ID" value="GFT21179.1"/>
    <property type="molecule type" value="Genomic_DNA"/>
</dbReference>
<dbReference type="Gene3D" id="3.40.630.90">
    <property type="match status" value="1"/>
</dbReference>
<proteinExistence type="predicted"/>
<keyword evidence="3" id="KW-1185">Reference proteome</keyword>